<dbReference type="OMA" id="DWERREG"/>
<reference evidence="1 2" key="1">
    <citation type="journal article" date="2010" name="Cell">
        <title>The genome of Naegleria gruberi illuminates early eukaryotic versatility.</title>
        <authorList>
            <person name="Fritz-Laylin L.K."/>
            <person name="Prochnik S.E."/>
            <person name="Ginger M.L."/>
            <person name="Dacks J.B."/>
            <person name="Carpenter M.L."/>
            <person name="Field M.C."/>
            <person name="Kuo A."/>
            <person name="Paredez A."/>
            <person name="Chapman J."/>
            <person name="Pham J."/>
            <person name="Shu S."/>
            <person name="Neupane R."/>
            <person name="Cipriano M."/>
            <person name="Mancuso J."/>
            <person name="Tu H."/>
            <person name="Salamov A."/>
            <person name="Lindquist E."/>
            <person name="Shapiro H."/>
            <person name="Lucas S."/>
            <person name="Grigoriev I.V."/>
            <person name="Cande W.Z."/>
            <person name="Fulton C."/>
            <person name="Rokhsar D.S."/>
            <person name="Dawson S.C."/>
        </authorList>
    </citation>
    <scope>NUCLEOTIDE SEQUENCE [LARGE SCALE GENOMIC DNA]</scope>
    <source>
        <strain evidence="1 2">NEG-M</strain>
    </source>
</reference>
<dbReference type="EMBL" id="GG738856">
    <property type="protein sequence ID" value="EFC46937.1"/>
    <property type="molecule type" value="Genomic_DNA"/>
</dbReference>
<dbReference type="Proteomes" id="UP000006671">
    <property type="component" value="Unassembled WGS sequence"/>
</dbReference>
<gene>
    <name evidence="1" type="ORF">NAEGRDRAFT_64939</name>
</gene>
<organism evidence="2">
    <name type="scientific">Naegleria gruberi</name>
    <name type="common">Amoeba</name>
    <dbReference type="NCBI Taxonomy" id="5762"/>
    <lineage>
        <taxon>Eukaryota</taxon>
        <taxon>Discoba</taxon>
        <taxon>Heterolobosea</taxon>
        <taxon>Tetramitia</taxon>
        <taxon>Eutetramitia</taxon>
        <taxon>Vahlkampfiidae</taxon>
        <taxon>Naegleria</taxon>
    </lineage>
</organism>
<protein>
    <submittedName>
        <fullName evidence="1">Predicted protein</fullName>
    </submittedName>
</protein>
<dbReference type="KEGG" id="ngr:NAEGRDRAFT_64939"/>
<sequence>MSSSSLRLHCFRNGDWERRDGFILLIEKSLNNSLMENLKNRASRILFPFLFENVNNESECLSVEYLPKIRIFSKYGSEIKKEEELRDDDVLFLSCFNEDFINSIAKMNYQIKQLSGLESNLKRQTTPCCGETQTGMITSCLGFSVTINSLSTKKEVTLDNLNGSLTIDEIKRMLLNSGTNKERLLGKSDYPLKFTEDFILVHKGKELKDNDEVEKLFSQNPNPTKLTVFMVLKKPVYYVKIVMEGGRMVIIDNDSINFTSHVSDLKYYMEKRLRMNLNASNKELILMWNQEKMMGSECLGNAFPSKSTLSLTFI</sequence>
<dbReference type="AlphaFoldDB" id="D2V7V8"/>
<dbReference type="OrthoDB" id="10435331at2759"/>
<name>D2V7V8_NAEGR</name>
<dbReference type="RefSeq" id="XP_002679681.1">
    <property type="nucleotide sequence ID" value="XM_002679635.1"/>
</dbReference>
<dbReference type="VEuPathDB" id="AmoebaDB:NAEGRDRAFT_64939"/>
<dbReference type="InParanoid" id="D2V7V8"/>
<proteinExistence type="predicted"/>
<evidence type="ECO:0000313" key="2">
    <source>
        <dbReference type="Proteomes" id="UP000006671"/>
    </source>
</evidence>
<keyword evidence="2" id="KW-1185">Reference proteome</keyword>
<evidence type="ECO:0000313" key="1">
    <source>
        <dbReference type="EMBL" id="EFC46937.1"/>
    </source>
</evidence>
<accession>D2V7V8</accession>
<dbReference type="GeneID" id="8861248"/>